<dbReference type="EMBL" id="JAHJDP010000075">
    <property type="protein sequence ID" value="MBU2691761.1"/>
    <property type="molecule type" value="Genomic_DNA"/>
</dbReference>
<accession>A0A948RWG7</accession>
<name>A0A948RWG7_UNCEI</name>
<organism evidence="2 3">
    <name type="scientific">Eiseniibacteriota bacterium</name>
    <dbReference type="NCBI Taxonomy" id="2212470"/>
    <lineage>
        <taxon>Bacteria</taxon>
        <taxon>Candidatus Eiseniibacteriota</taxon>
    </lineage>
</organism>
<dbReference type="Proteomes" id="UP000777784">
    <property type="component" value="Unassembled WGS sequence"/>
</dbReference>
<proteinExistence type="predicted"/>
<reference evidence="2" key="1">
    <citation type="submission" date="2021-05" db="EMBL/GenBank/DDBJ databases">
        <title>Energy efficiency and biological interactions define the core microbiome of deep oligotrophic groundwater.</title>
        <authorList>
            <person name="Mehrshad M."/>
            <person name="Lopez-Fernandez M."/>
            <person name="Bell E."/>
            <person name="Bernier-Latmani R."/>
            <person name="Bertilsson S."/>
            <person name="Dopson M."/>
        </authorList>
    </citation>
    <scope>NUCLEOTIDE SEQUENCE</scope>
    <source>
        <strain evidence="2">Modern_marine.mb.64</strain>
    </source>
</reference>
<feature type="compositionally biased region" description="Low complexity" evidence="1">
    <location>
        <begin position="29"/>
        <end position="45"/>
    </location>
</feature>
<evidence type="ECO:0000313" key="2">
    <source>
        <dbReference type="EMBL" id="MBU2691761.1"/>
    </source>
</evidence>
<evidence type="ECO:0000256" key="1">
    <source>
        <dbReference type="SAM" id="MobiDB-lite"/>
    </source>
</evidence>
<feature type="region of interest" description="Disordered" evidence="1">
    <location>
        <begin position="1"/>
        <end position="55"/>
    </location>
</feature>
<comment type="caution">
    <text evidence="2">The sequence shown here is derived from an EMBL/GenBank/DDBJ whole genome shotgun (WGS) entry which is preliminary data.</text>
</comment>
<evidence type="ECO:0000313" key="3">
    <source>
        <dbReference type="Proteomes" id="UP000777784"/>
    </source>
</evidence>
<protein>
    <recommendedName>
        <fullName evidence="4">Ankyrin repeat domain-containing protein</fullName>
    </recommendedName>
</protein>
<sequence>MAKKQTKPATKKDSKKAKAEQKTKDAKTAPETAEIITPDPITTAPAPDPEPALKPNVTEPLVVFAFRLTRAERDLIHKATGSGKATKFVKGVIVAAARGDLDTIKAIVENGTT</sequence>
<feature type="compositionally biased region" description="Basic and acidic residues" evidence="1">
    <location>
        <begin position="10"/>
        <end position="28"/>
    </location>
</feature>
<gene>
    <name evidence="2" type="ORF">KJ970_12615</name>
</gene>
<evidence type="ECO:0008006" key="4">
    <source>
        <dbReference type="Google" id="ProtNLM"/>
    </source>
</evidence>
<dbReference type="AlphaFoldDB" id="A0A948RWG7"/>